<dbReference type="GO" id="GO:0003723">
    <property type="term" value="F:RNA binding"/>
    <property type="evidence" value="ECO:0007669"/>
    <property type="project" value="UniProtKB-KW"/>
</dbReference>
<dbReference type="EC" id="5.4.99.-" evidence="4"/>
<comment type="similarity">
    <text evidence="1 4">Belongs to the pseudouridine synthase RsuA family.</text>
</comment>
<evidence type="ECO:0000256" key="3">
    <source>
        <dbReference type="PROSITE-ProRule" id="PRU00182"/>
    </source>
</evidence>
<keyword evidence="2 4" id="KW-0413">Isomerase</keyword>
<dbReference type="KEGG" id="pxv:FXF36_13385"/>
<dbReference type="InterPro" id="IPR020094">
    <property type="entry name" value="TruA/RsuA/RluB/E/F_N"/>
</dbReference>
<dbReference type="InterPro" id="IPR018496">
    <property type="entry name" value="PsdUridine_synth_RsuA/RluB_CS"/>
</dbReference>
<keyword evidence="3" id="KW-0694">RNA-binding</keyword>
<dbReference type="CDD" id="cd02554">
    <property type="entry name" value="PseudoU_synth_RluF"/>
    <property type="match status" value="1"/>
</dbReference>
<evidence type="ECO:0000256" key="2">
    <source>
        <dbReference type="ARBA" id="ARBA00023235"/>
    </source>
</evidence>
<evidence type="ECO:0000256" key="4">
    <source>
        <dbReference type="RuleBase" id="RU003887"/>
    </source>
</evidence>
<sequence>MSQELFRLNKYLSDAGVCSRRAADAAIEAGQVTVNGQVAVMGMKVTSEDEVLFKGKTVSNVGKNQILIAYNKPAGIVCTAEKREKNNIIDHLNYPERIYPIGRLDKDSTGLLLLTNQGDLVNKIMRGVNAHEKEYVVTVDKEITADFIKQMAAGVYLEELDTTTRKCQIKKLAPNKFNIILTQGLNRQIRRMCQALGYRVRTLKRVRIMNIELGDLKEDSYRDVTSAELKKLNKLLVGSKN</sequence>
<gene>
    <name evidence="6" type="ORF">FXF36_13385</name>
</gene>
<name>A0A5P6VU03_PSEXY</name>
<organism evidence="6 7">
    <name type="scientific">Pseudobutyrivibrio xylanivorans</name>
    <dbReference type="NCBI Taxonomy" id="185007"/>
    <lineage>
        <taxon>Bacteria</taxon>
        <taxon>Bacillati</taxon>
        <taxon>Bacillota</taxon>
        <taxon>Clostridia</taxon>
        <taxon>Lachnospirales</taxon>
        <taxon>Lachnospiraceae</taxon>
        <taxon>Pseudobutyrivibrio</taxon>
    </lineage>
</organism>
<dbReference type="PANTHER" id="PTHR47683">
    <property type="entry name" value="PSEUDOURIDINE SYNTHASE FAMILY PROTEIN-RELATED"/>
    <property type="match status" value="1"/>
</dbReference>
<dbReference type="InterPro" id="IPR042092">
    <property type="entry name" value="PsdUridine_s_RsuA/RluB/E/F_cat"/>
</dbReference>
<accession>A0A5P6VU03</accession>
<dbReference type="SUPFAM" id="SSF55120">
    <property type="entry name" value="Pseudouridine synthase"/>
    <property type="match status" value="1"/>
</dbReference>
<dbReference type="AlphaFoldDB" id="A0A5P6VU03"/>
<dbReference type="PANTHER" id="PTHR47683:SF2">
    <property type="entry name" value="RNA-BINDING S4 DOMAIN-CONTAINING PROTEIN"/>
    <property type="match status" value="1"/>
</dbReference>
<dbReference type="FunFam" id="3.10.290.10:FF:000003">
    <property type="entry name" value="Pseudouridine synthase"/>
    <property type="match status" value="1"/>
</dbReference>
<dbReference type="OrthoDB" id="9807213at2"/>
<feature type="domain" description="RNA-binding S4" evidence="5">
    <location>
        <begin position="6"/>
        <end position="67"/>
    </location>
</feature>
<dbReference type="InterPro" id="IPR002942">
    <property type="entry name" value="S4_RNA-bd"/>
</dbReference>
<dbReference type="CDD" id="cd00165">
    <property type="entry name" value="S4"/>
    <property type="match status" value="1"/>
</dbReference>
<evidence type="ECO:0000313" key="7">
    <source>
        <dbReference type="Proteomes" id="UP000327030"/>
    </source>
</evidence>
<dbReference type="SMART" id="SM00363">
    <property type="entry name" value="S4"/>
    <property type="match status" value="1"/>
</dbReference>
<protein>
    <recommendedName>
        <fullName evidence="4">Pseudouridine synthase</fullName>
        <ecNumber evidence="4">5.4.99.-</ecNumber>
    </recommendedName>
</protein>
<evidence type="ECO:0000259" key="5">
    <source>
        <dbReference type="SMART" id="SM00363"/>
    </source>
</evidence>
<dbReference type="Proteomes" id="UP000327030">
    <property type="component" value="Chromosome 1"/>
</dbReference>
<reference evidence="7" key="1">
    <citation type="submission" date="2019-08" db="EMBL/GenBank/DDBJ databases">
        <title>Complete Genome Sequence of the Polysaccharide-Degrading Rumen Bacterium Pseudobutyrivibrio xylanivorans MA3014.</title>
        <authorList>
            <person name="Palevich N."/>
            <person name="Maclean P.H."/>
            <person name="Kelly W.J."/>
            <person name="Leahy S.C."/>
            <person name="Rakonjac J."/>
            <person name="Attwood G.T."/>
        </authorList>
    </citation>
    <scope>NUCLEOTIDE SEQUENCE [LARGE SCALE GENOMIC DNA]</scope>
    <source>
        <strain evidence="7">MA3014</strain>
    </source>
</reference>
<dbReference type="Gene3D" id="3.30.70.580">
    <property type="entry name" value="Pseudouridine synthase I, catalytic domain, N-terminal subdomain"/>
    <property type="match status" value="1"/>
</dbReference>
<evidence type="ECO:0000256" key="1">
    <source>
        <dbReference type="ARBA" id="ARBA00008348"/>
    </source>
</evidence>
<dbReference type="Pfam" id="PF00849">
    <property type="entry name" value="PseudoU_synth_2"/>
    <property type="match status" value="1"/>
</dbReference>
<dbReference type="GO" id="GO:0000455">
    <property type="term" value="P:enzyme-directed rRNA pseudouridine synthesis"/>
    <property type="evidence" value="ECO:0007669"/>
    <property type="project" value="UniProtKB-ARBA"/>
</dbReference>
<evidence type="ECO:0000313" key="6">
    <source>
        <dbReference type="EMBL" id="QFJ55802.1"/>
    </source>
</evidence>
<dbReference type="FunFam" id="3.30.70.1560:FF:000002">
    <property type="entry name" value="Pseudouridine synthase"/>
    <property type="match status" value="1"/>
</dbReference>
<dbReference type="SUPFAM" id="SSF55174">
    <property type="entry name" value="Alpha-L RNA-binding motif"/>
    <property type="match status" value="1"/>
</dbReference>
<proteinExistence type="inferred from homology"/>
<dbReference type="GO" id="GO:0120159">
    <property type="term" value="F:rRNA pseudouridine synthase activity"/>
    <property type="evidence" value="ECO:0007669"/>
    <property type="project" value="UniProtKB-ARBA"/>
</dbReference>
<dbReference type="InterPro" id="IPR006145">
    <property type="entry name" value="PsdUridine_synth_RsuA/RluA"/>
</dbReference>
<dbReference type="PROSITE" id="PS50889">
    <property type="entry name" value="S4"/>
    <property type="match status" value="1"/>
</dbReference>
<dbReference type="RefSeq" id="WP_151624906.1">
    <property type="nucleotide sequence ID" value="NZ_CP043028.1"/>
</dbReference>
<dbReference type="Gene3D" id="3.30.70.1560">
    <property type="entry name" value="Alpha-L RNA-binding motif"/>
    <property type="match status" value="1"/>
</dbReference>
<dbReference type="NCBIfam" id="TIGR00093">
    <property type="entry name" value="pseudouridine synthase"/>
    <property type="match status" value="1"/>
</dbReference>
<dbReference type="Pfam" id="PF01479">
    <property type="entry name" value="S4"/>
    <property type="match status" value="1"/>
</dbReference>
<dbReference type="EMBL" id="CP043028">
    <property type="protein sequence ID" value="QFJ55802.1"/>
    <property type="molecule type" value="Genomic_DNA"/>
</dbReference>
<dbReference type="Gene3D" id="3.10.290.10">
    <property type="entry name" value="RNA-binding S4 domain"/>
    <property type="match status" value="1"/>
</dbReference>
<dbReference type="PROSITE" id="PS01149">
    <property type="entry name" value="PSI_RSU"/>
    <property type="match status" value="1"/>
</dbReference>
<dbReference type="InterPro" id="IPR050343">
    <property type="entry name" value="RsuA_PseudoU_synthase"/>
</dbReference>
<dbReference type="InterPro" id="IPR000748">
    <property type="entry name" value="PsdUridine_synth_RsuA/RluB/E/F"/>
</dbReference>
<dbReference type="InterPro" id="IPR036986">
    <property type="entry name" value="S4_RNA-bd_sf"/>
</dbReference>
<dbReference type="InterPro" id="IPR020103">
    <property type="entry name" value="PsdUridine_synth_cat_dom_sf"/>
</dbReference>